<accession>A0ABW2IME0</accession>
<protein>
    <recommendedName>
        <fullName evidence="4">ABC transmembrane type-1 domain-containing protein</fullName>
    </recommendedName>
</protein>
<organism evidence="2 3">
    <name type="scientific">Hirschia litorea</name>
    <dbReference type="NCBI Taxonomy" id="1199156"/>
    <lineage>
        <taxon>Bacteria</taxon>
        <taxon>Pseudomonadati</taxon>
        <taxon>Pseudomonadota</taxon>
        <taxon>Alphaproteobacteria</taxon>
        <taxon>Hyphomonadales</taxon>
        <taxon>Hyphomonadaceae</taxon>
        <taxon>Hirschia</taxon>
    </lineage>
</organism>
<dbReference type="EMBL" id="JBHTBR010000005">
    <property type="protein sequence ID" value="MFC7292031.1"/>
    <property type="molecule type" value="Genomic_DNA"/>
</dbReference>
<sequence>MDSFTIAAIAIAVFLSAIVRIIRTDAAWKAVDEGYASAEHLQDLTGILKRSGLQDVFGPPTMDGIFHTSRDSVIQARRLTGHLMGNLRFDAASIVVAILVLVWKPYGGMGAILDLAIFCAFLYQLAGWGATAMLMNDKS</sequence>
<feature type="transmembrane region" description="Helical" evidence="1">
    <location>
        <begin position="87"/>
        <end position="106"/>
    </location>
</feature>
<evidence type="ECO:0000313" key="3">
    <source>
        <dbReference type="Proteomes" id="UP001596492"/>
    </source>
</evidence>
<keyword evidence="1" id="KW-0472">Membrane</keyword>
<evidence type="ECO:0000256" key="1">
    <source>
        <dbReference type="SAM" id="Phobius"/>
    </source>
</evidence>
<keyword evidence="3" id="KW-1185">Reference proteome</keyword>
<name>A0ABW2IME0_9PROT</name>
<gene>
    <name evidence="2" type="ORF">ACFQS8_10430</name>
</gene>
<proteinExistence type="predicted"/>
<feature type="transmembrane region" description="Helical" evidence="1">
    <location>
        <begin position="112"/>
        <end position="135"/>
    </location>
</feature>
<keyword evidence="1" id="KW-0812">Transmembrane</keyword>
<dbReference type="Proteomes" id="UP001596492">
    <property type="component" value="Unassembled WGS sequence"/>
</dbReference>
<evidence type="ECO:0000313" key="2">
    <source>
        <dbReference type="EMBL" id="MFC7292031.1"/>
    </source>
</evidence>
<evidence type="ECO:0008006" key="4">
    <source>
        <dbReference type="Google" id="ProtNLM"/>
    </source>
</evidence>
<comment type="caution">
    <text evidence="2">The sequence shown here is derived from an EMBL/GenBank/DDBJ whole genome shotgun (WGS) entry which is preliminary data.</text>
</comment>
<dbReference type="RefSeq" id="WP_382167274.1">
    <property type="nucleotide sequence ID" value="NZ_JBHTBR010000005.1"/>
</dbReference>
<reference evidence="3" key="1">
    <citation type="journal article" date="2019" name="Int. J. Syst. Evol. Microbiol.">
        <title>The Global Catalogue of Microorganisms (GCM) 10K type strain sequencing project: providing services to taxonomists for standard genome sequencing and annotation.</title>
        <authorList>
            <consortium name="The Broad Institute Genomics Platform"/>
            <consortium name="The Broad Institute Genome Sequencing Center for Infectious Disease"/>
            <person name="Wu L."/>
            <person name="Ma J."/>
        </authorList>
    </citation>
    <scope>NUCLEOTIDE SEQUENCE [LARGE SCALE GENOMIC DNA]</scope>
    <source>
        <strain evidence="3">CCUG 51308</strain>
    </source>
</reference>
<feature type="transmembrane region" description="Helical" evidence="1">
    <location>
        <begin position="6"/>
        <end position="22"/>
    </location>
</feature>
<keyword evidence="1" id="KW-1133">Transmembrane helix</keyword>